<evidence type="ECO:0000313" key="2">
    <source>
        <dbReference type="WBParaSite" id="PS1159_v2.g11993.t1"/>
    </source>
</evidence>
<reference evidence="2" key="1">
    <citation type="submission" date="2022-11" db="UniProtKB">
        <authorList>
            <consortium name="WormBaseParasite"/>
        </authorList>
    </citation>
    <scope>IDENTIFICATION</scope>
</reference>
<dbReference type="WBParaSite" id="PS1159_v2.g11993.t1">
    <property type="protein sequence ID" value="PS1159_v2.g11993.t1"/>
    <property type="gene ID" value="PS1159_v2.g11993"/>
</dbReference>
<organism evidence="1 2">
    <name type="scientific">Panagrolaimus sp. PS1159</name>
    <dbReference type="NCBI Taxonomy" id="55785"/>
    <lineage>
        <taxon>Eukaryota</taxon>
        <taxon>Metazoa</taxon>
        <taxon>Ecdysozoa</taxon>
        <taxon>Nematoda</taxon>
        <taxon>Chromadorea</taxon>
        <taxon>Rhabditida</taxon>
        <taxon>Tylenchina</taxon>
        <taxon>Panagrolaimomorpha</taxon>
        <taxon>Panagrolaimoidea</taxon>
        <taxon>Panagrolaimidae</taxon>
        <taxon>Panagrolaimus</taxon>
    </lineage>
</organism>
<protein>
    <submittedName>
        <fullName evidence="2">Glutaminase</fullName>
    </submittedName>
</protein>
<evidence type="ECO:0000313" key="1">
    <source>
        <dbReference type="Proteomes" id="UP000887580"/>
    </source>
</evidence>
<accession>A0AC35EYU4</accession>
<dbReference type="Proteomes" id="UP000887580">
    <property type="component" value="Unplaced"/>
</dbReference>
<proteinExistence type="predicted"/>
<name>A0AC35EYU4_9BILA</name>
<sequence>MRPVHSQTTVEQYSKILNRKSSLRNILQLTADGLSNAFARDQKTPEDLIFDLFKIPNKNEASIGKLLSVLKTYGLQDTDPRLRPMIERIRKIEEAKEEQDHEAKDPRHWKLPKNDFKSCVNECLSLISRTLQNNLVVPSWHQFTTIMKEIYDTCINVKDGNVATYIPQLARVNPNYWGVSICTIDGQRMDFGSTKVPFCMQSISKAFNYALAASELGADIVHSYVGQEPSGRLFNEICLDSKNRPHNPMVNSGAIIVSSLIQNKKNYADRFEYMLSQYRKIAGNEYVGFNNAVFLSERATADRNYALAYYMKENGCFPAETSSLTDALDFYFQLCSLETTCESLSVMAATLANGGVCPLTEERCIDSRPCRDVLSLMYSCGMYDYSGQFSFHVGLPAKSGVSGAMIVVIPNLMGICLYAPPLDKLGNSCKGVAFCKEMITRFSFHNYDSLRNTETNNKFDPRKRHGDLEKDQVVALLFAAKAGDLNTIRRIYLQGIDMEMADYDKRTALHLAASEGHLETVKFLINIARVKVDPRDRWNRIPMDDANSFGHPTIATLLEKAMVLTDSGIQEGNEESPESSSCPSIKSGHLPRNISVATSDSSDDEESEDSFSLTSSNSKKILFTLGECAISPPAAAPIASVEIKPQ</sequence>